<dbReference type="EMBL" id="CM043800">
    <property type="protein sequence ID" value="KAI4811476.1"/>
    <property type="molecule type" value="Genomic_DNA"/>
</dbReference>
<dbReference type="Proteomes" id="UP001057452">
    <property type="component" value="Chromosome 16"/>
</dbReference>
<protein>
    <submittedName>
        <fullName evidence="1">Uncharacterized protein</fullName>
    </submittedName>
</protein>
<reference evidence="1" key="1">
    <citation type="submission" date="2022-05" db="EMBL/GenBank/DDBJ databases">
        <title>Chromosome-level genome of Chaenocephalus aceratus.</title>
        <authorList>
            <person name="Park H."/>
        </authorList>
    </citation>
    <scope>NUCLEOTIDE SEQUENCE</scope>
    <source>
        <strain evidence="1">KU_202001</strain>
    </source>
</reference>
<name>A0ACB9WDN9_CHAAC</name>
<evidence type="ECO:0000313" key="2">
    <source>
        <dbReference type="Proteomes" id="UP001057452"/>
    </source>
</evidence>
<sequence length="859" mass="93547">MILQKEMEVAVKHFIVLGVHSDELLPFNTLQQLKVFGHQSLTIKCVTDGAGVLPYRLNAAVGGKVMFTTTLTPGTTFQSVNWKFGTEDILTWNVNNFPAPEYEGRTTFFVSTGSLELRNLALTDNGEYSVSILLPGEPAQSGITRLKVYAPVSNVTVTSSSTELVEFSSVSLSCSSSGSPLSFLWLNSSSEVTGSDRVQITDGGSTLTIVNVTRYDQGPFRCRVSNPISEGTSAPVTLSIYSPVSKVTVTSSSTELVEFNSSVRLSCSSSGSPLSFLWLNSSSEGTSAPVTLSICYGPENTIWTISPPKEHHQEGSDISLSCSADSGPPAVFKWFLNGDLLSDPGPDLSLMNVQMNQSGSYSCQAFNEKTLRYETSTPASISVLKKVSGASVTSPSNLPIEGNSFRLICDAAGSVFTRDNPLSSEEAKYAMIVNYGPETVQITGPSQIHVGGTFKLTCWAASVPTANYTWMPNTGAIINSAVIYRTNTELSDSGNYFCEARNYITGRKSSAVHELSVTHTAQSWWSSAPSVCSCSSSGSPLSFLWLNSSSEVTGSDRVQITDGGSTLTIVNVTRYDKGPFRCQVFNPASEGTSDPLNLTIYYGPEHINLVKSPSWDHYEKGSNISLMCSADSRPSAVFKWFLNGSQLSDTGSELSLRNVQISQSGNYSCQAFNNKTLRESIRRFCHISSQNRPIEGNSFRLICDAAGSVFTREWRKGGLDLTLTVNMTLTTNSRELSFSSLNKDHTGGYSCIISNPLSSEEATYAMIVNYGPETVQITGPKTKERTFCWKHQHQNGPEDNGAYTRSQEMHYADVHFTKKNNGETVQMGDQNKPSDYAEHNKRPAPQPEITEIYAQVRKN</sequence>
<accession>A0ACB9WDN9</accession>
<comment type="caution">
    <text evidence="1">The sequence shown here is derived from an EMBL/GenBank/DDBJ whole genome shotgun (WGS) entry which is preliminary data.</text>
</comment>
<proteinExistence type="predicted"/>
<evidence type="ECO:0000313" key="1">
    <source>
        <dbReference type="EMBL" id="KAI4811476.1"/>
    </source>
</evidence>
<keyword evidence="2" id="KW-1185">Reference proteome</keyword>
<gene>
    <name evidence="1" type="ORF">KUCAC02_014381</name>
</gene>
<organism evidence="1 2">
    <name type="scientific">Chaenocephalus aceratus</name>
    <name type="common">Blackfin icefish</name>
    <name type="synonym">Chaenichthys aceratus</name>
    <dbReference type="NCBI Taxonomy" id="36190"/>
    <lineage>
        <taxon>Eukaryota</taxon>
        <taxon>Metazoa</taxon>
        <taxon>Chordata</taxon>
        <taxon>Craniata</taxon>
        <taxon>Vertebrata</taxon>
        <taxon>Euteleostomi</taxon>
        <taxon>Actinopterygii</taxon>
        <taxon>Neopterygii</taxon>
        <taxon>Teleostei</taxon>
        <taxon>Neoteleostei</taxon>
        <taxon>Acanthomorphata</taxon>
        <taxon>Eupercaria</taxon>
        <taxon>Perciformes</taxon>
        <taxon>Notothenioidei</taxon>
        <taxon>Channichthyidae</taxon>
        <taxon>Chaenocephalus</taxon>
    </lineage>
</organism>